<reference evidence="1" key="2">
    <citation type="journal article" date="2015" name="Data Brief">
        <title>Shoot transcriptome of the giant reed, Arundo donax.</title>
        <authorList>
            <person name="Barrero R.A."/>
            <person name="Guerrero F.D."/>
            <person name="Moolhuijzen P."/>
            <person name="Goolsby J.A."/>
            <person name="Tidwell J."/>
            <person name="Bellgard S.E."/>
            <person name="Bellgard M.I."/>
        </authorList>
    </citation>
    <scope>NUCLEOTIDE SEQUENCE</scope>
    <source>
        <tissue evidence="1">Shoot tissue taken approximately 20 cm above the soil surface</tissue>
    </source>
</reference>
<accession>A0A0A9BSN6</accession>
<organism evidence="1">
    <name type="scientific">Arundo donax</name>
    <name type="common">Giant reed</name>
    <name type="synonym">Donax arundinaceus</name>
    <dbReference type="NCBI Taxonomy" id="35708"/>
    <lineage>
        <taxon>Eukaryota</taxon>
        <taxon>Viridiplantae</taxon>
        <taxon>Streptophyta</taxon>
        <taxon>Embryophyta</taxon>
        <taxon>Tracheophyta</taxon>
        <taxon>Spermatophyta</taxon>
        <taxon>Magnoliopsida</taxon>
        <taxon>Liliopsida</taxon>
        <taxon>Poales</taxon>
        <taxon>Poaceae</taxon>
        <taxon>PACMAD clade</taxon>
        <taxon>Arundinoideae</taxon>
        <taxon>Arundineae</taxon>
        <taxon>Arundo</taxon>
    </lineage>
</organism>
<dbReference type="AlphaFoldDB" id="A0A0A9BSN6"/>
<name>A0A0A9BSN6_ARUDO</name>
<reference evidence="1" key="1">
    <citation type="submission" date="2014-09" db="EMBL/GenBank/DDBJ databases">
        <authorList>
            <person name="Magalhaes I.L.F."/>
            <person name="Oliveira U."/>
            <person name="Santos F.R."/>
            <person name="Vidigal T.H.D.A."/>
            <person name="Brescovit A.D."/>
            <person name="Santos A.J."/>
        </authorList>
    </citation>
    <scope>NUCLEOTIDE SEQUENCE</scope>
    <source>
        <tissue evidence="1">Shoot tissue taken approximately 20 cm above the soil surface</tissue>
    </source>
</reference>
<sequence length="70" mass="8018">MNIYPCGSPQLIHFRRAAEQESIRHLSVPDPFVSPGHPIENSQCTGHQLLCDLLIVCPLDYFWRLQNVCL</sequence>
<proteinExistence type="predicted"/>
<evidence type="ECO:0000313" key="1">
    <source>
        <dbReference type="EMBL" id="JAD62292.1"/>
    </source>
</evidence>
<protein>
    <submittedName>
        <fullName evidence="1">Uncharacterized protein</fullName>
    </submittedName>
</protein>
<dbReference type="EMBL" id="GBRH01235603">
    <property type="protein sequence ID" value="JAD62292.1"/>
    <property type="molecule type" value="Transcribed_RNA"/>
</dbReference>